<feature type="modified residue" description="4-aspartylphosphate" evidence="1">
    <location>
        <position position="54"/>
    </location>
</feature>
<dbReference type="GO" id="GO:0003677">
    <property type="term" value="F:DNA binding"/>
    <property type="evidence" value="ECO:0007669"/>
    <property type="project" value="InterPro"/>
</dbReference>
<dbReference type="OrthoDB" id="9787344at2"/>
<dbReference type="AlphaFoldDB" id="A0A443YIS3"/>
<dbReference type="SMART" id="SM00448">
    <property type="entry name" value="REC"/>
    <property type="match status" value="1"/>
</dbReference>
<dbReference type="PROSITE" id="PS50110">
    <property type="entry name" value="RESPONSE_REGULATORY"/>
    <property type="match status" value="1"/>
</dbReference>
<dbReference type="InterPro" id="IPR007492">
    <property type="entry name" value="LytTR_DNA-bd_dom"/>
</dbReference>
<evidence type="ECO:0000259" key="2">
    <source>
        <dbReference type="PROSITE" id="PS50110"/>
    </source>
</evidence>
<gene>
    <name evidence="4" type="ORF">DPV69_20380</name>
</gene>
<protein>
    <submittedName>
        <fullName evidence="4">Response regulator transcription factor</fullName>
    </submittedName>
</protein>
<dbReference type="PANTHER" id="PTHR37299:SF1">
    <property type="entry name" value="STAGE 0 SPORULATION PROTEIN A HOMOLOG"/>
    <property type="match status" value="1"/>
</dbReference>
<accession>A0A443YIS3</accession>
<evidence type="ECO:0000313" key="5">
    <source>
        <dbReference type="Proteomes" id="UP000284120"/>
    </source>
</evidence>
<dbReference type="RefSeq" id="WP_113649285.1">
    <property type="nucleotide sequence ID" value="NZ_QMHN01000009.1"/>
</dbReference>
<dbReference type="PROSITE" id="PS50930">
    <property type="entry name" value="HTH_LYTTR"/>
    <property type="match status" value="1"/>
</dbReference>
<dbReference type="InterPro" id="IPR046947">
    <property type="entry name" value="LytR-like"/>
</dbReference>
<dbReference type="InterPro" id="IPR001789">
    <property type="entry name" value="Sig_transdc_resp-reg_receiver"/>
</dbReference>
<dbReference type="Pfam" id="PF04397">
    <property type="entry name" value="LytTR"/>
    <property type="match status" value="1"/>
</dbReference>
<organism evidence="4 5">
    <name type="scientific">Pedobacter chitinilyticus</name>
    <dbReference type="NCBI Taxonomy" id="2233776"/>
    <lineage>
        <taxon>Bacteria</taxon>
        <taxon>Pseudomonadati</taxon>
        <taxon>Bacteroidota</taxon>
        <taxon>Sphingobacteriia</taxon>
        <taxon>Sphingobacteriales</taxon>
        <taxon>Sphingobacteriaceae</taxon>
        <taxon>Pedobacter</taxon>
    </lineage>
</organism>
<evidence type="ECO:0000259" key="3">
    <source>
        <dbReference type="PROSITE" id="PS50930"/>
    </source>
</evidence>
<dbReference type="Gene3D" id="2.40.50.1020">
    <property type="entry name" value="LytTr DNA-binding domain"/>
    <property type="match status" value="1"/>
</dbReference>
<feature type="domain" description="Response regulatory" evidence="2">
    <location>
        <begin position="2"/>
        <end position="115"/>
    </location>
</feature>
<dbReference type="SMART" id="SM00850">
    <property type="entry name" value="LytTR"/>
    <property type="match status" value="1"/>
</dbReference>
<keyword evidence="1" id="KW-0597">Phosphoprotein</keyword>
<dbReference type="Proteomes" id="UP000284120">
    <property type="component" value="Unassembled WGS sequence"/>
</dbReference>
<evidence type="ECO:0000256" key="1">
    <source>
        <dbReference type="PROSITE-ProRule" id="PRU00169"/>
    </source>
</evidence>
<comment type="caution">
    <text evidence="4">The sequence shown here is derived from an EMBL/GenBank/DDBJ whole genome shotgun (WGS) entry which is preliminary data.</text>
</comment>
<feature type="domain" description="HTH LytTR-type" evidence="3">
    <location>
        <begin position="138"/>
        <end position="241"/>
    </location>
</feature>
<name>A0A443YIS3_9SPHI</name>
<dbReference type="GO" id="GO:0000156">
    <property type="term" value="F:phosphorelay response regulator activity"/>
    <property type="evidence" value="ECO:0007669"/>
    <property type="project" value="InterPro"/>
</dbReference>
<dbReference type="Gene3D" id="3.40.50.2300">
    <property type="match status" value="1"/>
</dbReference>
<keyword evidence="5" id="KW-1185">Reference proteome</keyword>
<dbReference type="EMBL" id="SAYW01000009">
    <property type="protein sequence ID" value="RWU03634.1"/>
    <property type="molecule type" value="Genomic_DNA"/>
</dbReference>
<dbReference type="SUPFAM" id="SSF52172">
    <property type="entry name" value="CheY-like"/>
    <property type="match status" value="1"/>
</dbReference>
<dbReference type="PANTHER" id="PTHR37299">
    <property type="entry name" value="TRANSCRIPTIONAL REGULATOR-RELATED"/>
    <property type="match status" value="1"/>
</dbReference>
<evidence type="ECO:0000313" key="4">
    <source>
        <dbReference type="EMBL" id="RWU03634.1"/>
    </source>
</evidence>
<dbReference type="InterPro" id="IPR011006">
    <property type="entry name" value="CheY-like_superfamily"/>
</dbReference>
<sequence length="241" mass="27300">MTAVILDDEVRGSKLLQQKLSAYAHQLEVVAIYNDPLEALGKIREINPDVLFLDVEMPELDGFQFLEKLGSISFEVIFVTAYNSYTLNALRINALDYLLKPVADDELAAAVKRLTTQLSQKQFLKASPARRLPYNNKVALSTAEGVYLIKKEDIIRVEAMSNYSVFFLTENKKIMVSKTLKEFEAILDDVFFLRVNRSAIINLEYVTKYRKGEGGTLELSDGSEIEVSASRKESVLERLFE</sequence>
<dbReference type="Pfam" id="PF00072">
    <property type="entry name" value="Response_reg"/>
    <property type="match status" value="1"/>
</dbReference>
<proteinExistence type="predicted"/>
<reference evidence="4 5" key="1">
    <citation type="submission" date="2018-06" db="EMBL/GenBank/DDBJ databases">
        <title>Pedobacter endophyticus sp. nov., an endophytic bacterium isolated from a leaf of Triticum aestivum.</title>
        <authorList>
            <person name="Zhang L."/>
        </authorList>
    </citation>
    <scope>NUCLEOTIDE SEQUENCE [LARGE SCALE GENOMIC DNA]</scope>
    <source>
        <strain evidence="4 5">CM134L-2</strain>
    </source>
</reference>